<dbReference type="InterPro" id="IPR045063">
    <property type="entry name" value="Dynamin_N"/>
</dbReference>
<evidence type="ECO:0000256" key="4">
    <source>
        <dbReference type="ARBA" id="ARBA00023134"/>
    </source>
</evidence>
<protein>
    <submittedName>
        <fullName evidence="8">Dynamin family protein</fullName>
    </submittedName>
</protein>
<organism evidence="8 9">
    <name type="scientific">Neobacillus driksii</name>
    <dbReference type="NCBI Taxonomy" id="3035913"/>
    <lineage>
        <taxon>Bacteria</taxon>
        <taxon>Bacillati</taxon>
        <taxon>Bacillota</taxon>
        <taxon>Bacilli</taxon>
        <taxon>Bacillales</taxon>
        <taxon>Bacillaceae</taxon>
        <taxon>Neobacillus</taxon>
    </lineage>
</organism>
<evidence type="ECO:0000256" key="2">
    <source>
        <dbReference type="ARBA" id="ARBA00022741"/>
    </source>
</evidence>
<evidence type="ECO:0000313" key="8">
    <source>
        <dbReference type="EMBL" id="MFB3167637.1"/>
    </source>
</evidence>
<sequence>MDAKNLIQDSIKILKGDLKASKYFEANIQWLEQQLEYQQKNIIRIGLIGVTSSGKSTILNALLGEKLLPAAVRPSSGILITCSKSKVKEATVFFEDRKPLILRNEQIKQEINRFGDEKNNPGNQYKVKHIDIKSPHFLLDENVQIVDSPGLEAYGLEYHETLTMETLLPSVDLCIYALTMKANADESTFRALQTIQKHRKPIVIIQNMLDSVEPKKGKDGEIIKTKEQVAFEHKARIERIVEKVQTTSDTGVDMKTLVDIIQLSAKEALIARIQKDNNLFKESKMNDLIHCLRSSLKRLQFFLNKQRKQQVIRHLTELCEEEKANVLEIKEENDSIKRHKSQLQNYQSQKVKIDREYKSTSGKIDSKLQNIQKDVEKALVEIDRLGEDDLMRAEEVNASLRKKVSDLEKNIIDLTKGMDDRVSDTLKTLNINQKDLQNSLFPKNVVSNNQFKVKSKIVQRKKLKEKSGGFSKVSRFFGDIFNKNWGYEETYYDVTVLDTVAMKKQIQKEFADILKQLSHFIKHWEKRVTLAGAKLDEEIKRKDREVQQKSELLLDDKTIFEMIYKIETILKPFREEKNEKDKNYRVVHSSNPNEVEHTGTKKKIHIDESMFAIYQLTNHFIYSHFQQVWQYCQRSNFNLSPFQQTVIWGWDEFSLAQFITRFLNYSLIEKEQQQLKKKGYVLIEVENQRIVIVRESKELMNHIKGLEIVLEKQNYNAYVLVNGMQMGAAIKQLKNSQLSKLHQTKKEVINFVNQSVVEFKGQNMDEGLECLFNIIKEFRPLSQGFTLFNDENPLYSILLLELSRYKQVTLADEQRLIKQITSKYPYFLRNGELNDFVQIMRSYTSSKGAEVV</sequence>
<keyword evidence="3" id="KW-0378">Hydrolase</keyword>
<evidence type="ECO:0000313" key="9">
    <source>
        <dbReference type="Proteomes" id="UP001241748"/>
    </source>
</evidence>
<dbReference type="SUPFAM" id="SSF52540">
    <property type="entry name" value="P-loop containing nucleoside triphosphate hydrolases"/>
    <property type="match status" value="1"/>
</dbReference>
<gene>
    <name evidence="8" type="ORF">P5G62_011005</name>
</gene>
<keyword evidence="4" id="KW-0342">GTP-binding</keyword>
<dbReference type="PANTHER" id="PTHR10465">
    <property type="entry name" value="TRANSMEMBRANE GTPASE FZO1"/>
    <property type="match status" value="1"/>
</dbReference>
<evidence type="ECO:0000256" key="1">
    <source>
        <dbReference type="ARBA" id="ARBA00004370"/>
    </source>
</evidence>
<evidence type="ECO:0000259" key="7">
    <source>
        <dbReference type="Pfam" id="PF00350"/>
    </source>
</evidence>
<accession>A0ABV4YS37</accession>
<keyword evidence="2" id="KW-0547">Nucleotide-binding</keyword>
<dbReference type="InterPro" id="IPR027417">
    <property type="entry name" value="P-loop_NTPase"/>
</dbReference>
<name>A0ABV4YS37_9BACI</name>
<proteinExistence type="predicted"/>
<dbReference type="Proteomes" id="UP001241748">
    <property type="component" value="Unassembled WGS sequence"/>
</dbReference>
<feature type="domain" description="Dynamin N-terminal" evidence="7">
    <location>
        <begin position="45"/>
        <end position="204"/>
    </location>
</feature>
<reference evidence="8 9" key="1">
    <citation type="submission" date="2024-05" db="EMBL/GenBank/DDBJ databases">
        <authorList>
            <person name="Venkateswaran K."/>
        </authorList>
    </citation>
    <scope>NUCLEOTIDE SEQUENCE [LARGE SCALE GENOMIC DNA]</scope>
    <source>
        <strain evidence="8 9">179-C4-2-HS</strain>
    </source>
</reference>
<comment type="caution">
    <text evidence="8">The sequence shown here is derived from an EMBL/GenBank/DDBJ whole genome shotgun (WGS) entry which is preliminary data.</text>
</comment>
<keyword evidence="9" id="KW-1185">Reference proteome</keyword>
<dbReference type="RefSeq" id="WP_306074270.1">
    <property type="nucleotide sequence ID" value="NZ_JAROBZ020000001.1"/>
</dbReference>
<dbReference type="Pfam" id="PF00350">
    <property type="entry name" value="Dynamin_N"/>
    <property type="match status" value="1"/>
</dbReference>
<keyword evidence="5" id="KW-0472">Membrane</keyword>
<evidence type="ECO:0000256" key="6">
    <source>
        <dbReference type="SAM" id="Coils"/>
    </source>
</evidence>
<feature type="coiled-coil region" evidence="6">
    <location>
        <begin position="312"/>
        <end position="417"/>
    </location>
</feature>
<keyword evidence="6" id="KW-0175">Coiled coil</keyword>
<dbReference type="InterPro" id="IPR027094">
    <property type="entry name" value="Mitofusin_fam"/>
</dbReference>
<evidence type="ECO:0000256" key="5">
    <source>
        <dbReference type="ARBA" id="ARBA00023136"/>
    </source>
</evidence>
<dbReference type="Gene3D" id="3.40.50.300">
    <property type="entry name" value="P-loop containing nucleotide triphosphate hydrolases"/>
    <property type="match status" value="1"/>
</dbReference>
<dbReference type="PANTHER" id="PTHR10465:SF0">
    <property type="entry name" value="SARCALUMENIN"/>
    <property type="match status" value="1"/>
</dbReference>
<evidence type="ECO:0000256" key="3">
    <source>
        <dbReference type="ARBA" id="ARBA00022801"/>
    </source>
</evidence>
<comment type="subcellular location">
    <subcellularLocation>
        <location evidence="1">Membrane</location>
    </subcellularLocation>
</comment>
<dbReference type="EMBL" id="JAROBZ020000001">
    <property type="protein sequence ID" value="MFB3167637.1"/>
    <property type="molecule type" value="Genomic_DNA"/>
</dbReference>